<protein>
    <submittedName>
        <fullName evidence="1">Uncharacterized protein</fullName>
    </submittedName>
</protein>
<dbReference type="AlphaFoldDB" id="A0A7S2XB76"/>
<evidence type="ECO:0000313" key="1">
    <source>
        <dbReference type="EMBL" id="CAD9757982.1"/>
    </source>
</evidence>
<organism evidence="1">
    <name type="scientific">Lotharella oceanica</name>
    <dbReference type="NCBI Taxonomy" id="641309"/>
    <lineage>
        <taxon>Eukaryota</taxon>
        <taxon>Sar</taxon>
        <taxon>Rhizaria</taxon>
        <taxon>Cercozoa</taxon>
        <taxon>Chlorarachniophyceae</taxon>
        <taxon>Lotharella</taxon>
    </lineage>
</organism>
<reference evidence="1" key="1">
    <citation type="submission" date="2021-01" db="EMBL/GenBank/DDBJ databases">
        <authorList>
            <person name="Corre E."/>
            <person name="Pelletier E."/>
            <person name="Niang G."/>
            <person name="Scheremetjew M."/>
            <person name="Finn R."/>
            <person name="Kale V."/>
            <person name="Holt S."/>
            <person name="Cochrane G."/>
            <person name="Meng A."/>
            <person name="Brown T."/>
            <person name="Cohen L."/>
        </authorList>
    </citation>
    <scope>NUCLEOTIDE SEQUENCE</scope>
    <source>
        <strain evidence="1">CCMP622</strain>
    </source>
</reference>
<sequence>MFAHSTKCCTARTASYRWMGRGIGSRRSHHCRRGVSSIAYWHECDQTCVPKSRGRQMKTLIGHEAANKLNATLRFSHSNLEQSYDMLFIMLCVCAAIEKELRREEFCEKIPEPCRRPS</sequence>
<name>A0A7S2XB76_9EUKA</name>
<proteinExistence type="predicted"/>
<gene>
    <name evidence="1" type="ORF">LSP00402_LOCUS6958</name>
</gene>
<dbReference type="EMBL" id="HBHP01011245">
    <property type="protein sequence ID" value="CAD9757982.1"/>
    <property type="molecule type" value="Transcribed_RNA"/>
</dbReference>
<accession>A0A7S2XB76</accession>